<dbReference type="AlphaFoldDB" id="A0A368KQT7"/>
<sequence length="86" mass="9339">MNYRQPSVVETLIWLAAALIAAFVAIGVTLLMAMVGAAMLVAKMASEAARSVFENLFGGRAIHRQRSREQGVRPTIVEGQVLRRNG</sequence>
<proteinExistence type="predicted"/>
<keyword evidence="1" id="KW-1133">Transmembrane helix</keyword>
<organism evidence="2 3">
    <name type="scientific">Bremerella cremea</name>
    <dbReference type="NCBI Taxonomy" id="1031537"/>
    <lineage>
        <taxon>Bacteria</taxon>
        <taxon>Pseudomonadati</taxon>
        <taxon>Planctomycetota</taxon>
        <taxon>Planctomycetia</taxon>
        <taxon>Pirellulales</taxon>
        <taxon>Pirellulaceae</taxon>
        <taxon>Bremerella</taxon>
    </lineage>
</organism>
<reference evidence="2 3" key="1">
    <citation type="submission" date="2018-07" db="EMBL/GenBank/DDBJ databases">
        <title>Comparative genomes isolates from brazilian mangrove.</title>
        <authorList>
            <person name="De Araujo J.E."/>
            <person name="Taketani R.G."/>
            <person name="Silva M.C.P."/>
            <person name="Lourenco M.V."/>
            <person name="Oliveira V.M."/>
            <person name="Andreote F.D."/>
        </authorList>
    </citation>
    <scope>NUCLEOTIDE SEQUENCE [LARGE SCALE GENOMIC DNA]</scope>
    <source>
        <strain evidence="2 3">HEX PRIS-MGV</strain>
    </source>
</reference>
<dbReference type="EMBL" id="QPEX01000024">
    <property type="protein sequence ID" value="RCS49171.1"/>
    <property type="molecule type" value="Genomic_DNA"/>
</dbReference>
<feature type="transmembrane region" description="Helical" evidence="1">
    <location>
        <begin position="12"/>
        <end position="41"/>
    </location>
</feature>
<comment type="caution">
    <text evidence="2">The sequence shown here is derived from an EMBL/GenBank/DDBJ whole genome shotgun (WGS) entry which is preliminary data.</text>
</comment>
<name>A0A368KQT7_9BACT</name>
<evidence type="ECO:0000313" key="3">
    <source>
        <dbReference type="Proteomes" id="UP000253562"/>
    </source>
</evidence>
<dbReference type="Proteomes" id="UP000253562">
    <property type="component" value="Unassembled WGS sequence"/>
</dbReference>
<evidence type="ECO:0000256" key="1">
    <source>
        <dbReference type="SAM" id="Phobius"/>
    </source>
</evidence>
<keyword evidence="1" id="KW-0812">Transmembrane</keyword>
<evidence type="ECO:0000313" key="2">
    <source>
        <dbReference type="EMBL" id="RCS49171.1"/>
    </source>
</evidence>
<keyword evidence="1" id="KW-0472">Membrane</keyword>
<protein>
    <submittedName>
        <fullName evidence="2">Uncharacterized protein</fullName>
    </submittedName>
</protein>
<gene>
    <name evidence="2" type="ORF">DTL42_11550</name>
</gene>
<accession>A0A368KQT7</accession>